<dbReference type="InterPro" id="IPR051466">
    <property type="entry name" value="D-amino_acid_metab_enzyme"/>
</dbReference>
<gene>
    <name evidence="2" type="ORF">KXV57_006948</name>
</gene>
<dbReference type="Proteomes" id="UP000813423">
    <property type="component" value="Unassembled WGS sequence"/>
</dbReference>
<dbReference type="GO" id="GO:0008721">
    <property type="term" value="F:D-serine ammonia-lyase activity"/>
    <property type="evidence" value="ECO:0007669"/>
    <property type="project" value="TreeGrafter"/>
</dbReference>
<dbReference type="InterPro" id="IPR026956">
    <property type="entry name" value="D-ser_dehydrat-like_dom"/>
</dbReference>
<organism evidence="2 3">
    <name type="scientific">Aspergillus fumigatus</name>
    <name type="common">Neosartorya fumigata</name>
    <dbReference type="NCBI Taxonomy" id="746128"/>
    <lineage>
        <taxon>Eukaryota</taxon>
        <taxon>Fungi</taxon>
        <taxon>Dikarya</taxon>
        <taxon>Ascomycota</taxon>
        <taxon>Pezizomycotina</taxon>
        <taxon>Eurotiomycetes</taxon>
        <taxon>Eurotiomycetidae</taxon>
        <taxon>Eurotiales</taxon>
        <taxon>Aspergillaceae</taxon>
        <taxon>Aspergillus</taxon>
        <taxon>Aspergillus subgen. Fumigati</taxon>
    </lineage>
</organism>
<sequence>MQQLATNAQRGGSFEEEIAISVIAEVCSVYNEGEREKPEALSLGTGGAKVNMAGRMIVERISQEHGIIAWEGGGGPAIPLRVGQALRLYPNHACVTGALYGWYLVVDSSDDGQGSRIVDVWTRTTGW</sequence>
<dbReference type="AlphaFoldDB" id="A0A9P8NHL5"/>
<name>A0A9P8NHL5_ASPFM</name>
<dbReference type="Pfam" id="PF14031">
    <property type="entry name" value="D-ser_dehydrat"/>
    <property type="match status" value="1"/>
</dbReference>
<proteinExistence type="predicted"/>
<dbReference type="InterPro" id="IPR042208">
    <property type="entry name" value="D-ser_dehydrat-like_sf"/>
</dbReference>
<evidence type="ECO:0000313" key="3">
    <source>
        <dbReference type="Proteomes" id="UP000813423"/>
    </source>
</evidence>
<dbReference type="EMBL" id="JAIBSC010000052">
    <property type="protein sequence ID" value="KAH1903492.1"/>
    <property type="molecule type" value="Genomic_DNA"/>
</dbReference>
<dbReference type="SMART" id="SM01119">
    <property type="entry name" value="D-ser_dehydrat"/>
    <property type="match status" value="1"/>
</dbReference>
<dbReference type="Gene3D" id="2.40.37.20">
    <property type="entry name" value="D-serine dehydratase-like domain"/>
    <property type="match status" value="1"/>
</dbReference>
<comment type="caution">
    <text evidence="2">The sequence shown here is derived from an EMBL/GenBank/DDBJ whole genome shotgun (WGS) entry which is preliminary data.</text>
</comment>
<feature type="domain" description="D-serine dehydratase-like" evidence="1">
    <location>
        <begin position="19"/>
        <end position="107"/>
    </location>
</feature>
<accession>A0A9P8NHL5</accession>
<dbReference type="GO" id="GO:0036088">
    <property type="term" value="P:D-serine catabolic process"/>
    <property type="evidence" value="ECO:0007669"/>
    <property type="project" value="TreeGrafter"/>
</dbReference>
<dbReference type="PANTHER" id="PTHR28004:SF2">
    <property type="entry name" value="D-SERINE DEHYDRATASE"/>
    <property type="match status" value="1"/>
</dbReference>
<protein>
    <recommendedName>
        <fullName evidence="1">D-serine dehydratase-like domain-containing protein</fullName>
    </recommendedName>
</protein>
<evidence type="ECO:0000313" key="2">
    <source>
        <dbReference type="EMBL" id="KAH1903492.1"/>
    </source>
</evidence>
<dbReference type="PANTHER" id="PTHR28004">
    <property type="entry name" value="ZGC:162816-RELATED"/>
    <property type="match status" value="1"/>
</dbReference>
<evidence type="ECO:0000259" key="1">
    <source>
        <dbReference type="SMART" id="SM01119"/>
    </source>
</evidence>
<reference evidence="2" key="1">
    <citation type="submission" date="2021-08" db="EMBL/GenBank/DDBJ databases">
        <title>Global Aspergillus fumigatus from environmental and clinical sources.</title>
        <authorList>
            <person name="Barber A."/>
            <person name="Sae-Ong T."/>
        </authorList>
    </citation>
    <scope>NUCLEOTIDE SEQUENCE</scope>
    <source>
        <strain evidence="2">NRZ-2016-071</strain>
    </source>
</reference>